<dbReference type="AlphaFoldDB" id="A0A2K1JPX5"/>
<name>A0A2K1JPX5_PHYPA</name>
<dbReference type="Proteomes" id="UP000006727">
    <property type="component" value="Chromosome 12"/>
</dbReference>
<dbReference type="EnsemblPlants" id="Pp3c12_8340V3.1">
    <property type="protein sequence ID" value="Pp3c12_8340V3.1"/>
    <property type="gene ID" value="Pp3c12_8340"/>
</dbReference>
<protein>
    <submittedName>
        <fullName evidence="1 2">Uncharacterized protein</fullName>
    </submittedName>
</protein>
<dbReference type="InParanoid" id="A0A2K1JPX5"/>
<dbReference type="Gramene" id="Pp3c12_8340V3.1">
    <property type="protein sequence ID" value="Pp3c12_8340V3.1"/>
    <property type="gene ID" value="Pp3c12_8340"/>
</dbReference>
<evidence type="ECO:0000313" key="2">
    <source>
        <dbReference type="EnsemblPlants" id="Pp3c12_8340V3.1"/>
    </source>
</evidence>
<reference evidence="1 3" key="1">
    <citation type="journal article" date="2008" name="Science">
        <title>The Physcomitrella genome reveals evolutionary insights into the conquest of land by plants.</title>
        <authorList>
            <person name="Rensing S."/>
            <person name="Lang D."/>
            <person name="Zimmer A."/>
            <person name="Terry A."/>
            <person name="Salamov A."/>
            <person name="Shapiro H."/>
            <person name="Nishiyama T."/>
            <person name="Perroud P.-F."/>
            <person name="Lindquist E."/>
            <person name="Kamisugi Y."/>
            <person name="Tanahashi T."/>
            <person name="Sakakibara K."/>
            <person name="Fujita T."/>
            <person name="Oishi K."/>
            <person name="Shin-I T."/>
            <person name="Kuroki Y."/>
            <person name="Toyoda A."/>
            <person name="Suzuki Y."/>
            <person name="Hashimoto A."/>
            <person name="Yamaguchi K."/>
            <person name="Sugano A."/>
            <person name="Kohara Y."/>
            <person name="Fujiyama A."/>
            <person name="Anterola A."/>
            <person name="Aoki S."/>
            <person name="Ashton N."/>
            <person name="Barbazuk W.B."/>
            <person name="Barker E."/>
            <person name="Bennetzen J."/>
            <person name="Bezanilla M."/>
            <person name="Blankenship R."/>
            <person name="Cho S.H."/>
            <person name="Dutcher S."/>
            <person name="Estelle M."/>
            <person name="Fawcett J.A."/>
            <person name="Gundlach H."/>
            <person name="Hanada K."/>
            <person name="Heyl A."/>
            <person name="Hicks K.A."/>
            <person name="Hugh J."/>
            <person name="Lohr M."/>
            <person name="Mayer K."/>
            <person name="Melkozernov A."/>
            <person name="Murata T."/>
            <person name="Nelson D."/>
            <person name="Pils B."/>
            <person name="Prigge M."/>
            <person name="Reiss B."/>
            <person name="Renner T."/>
            <person name="Rombauts S."/>
            <person name="Rushton P."/>
            <person name="Sanderfoot A."/>
            <person name="Schween G."/>
            <person name="Shiu S.-H."/>
            <person name="Stueber K."/>
            <person name="Theodoulou F.L."/>
            <person name="Tu H."/>
            <person name="Van de Peer Y."/>
            <person name="Verrier P.J."/>
            <person name="Waters E."/>
            <person name="Wood A."/>
            <person name="Yang L."/>
            <person name="Cove D."/>
            <person name="Cuming A."/>
            <person name="Hasebe M."/>
            <person name="Lucas S."/>
            <person name="Mishler D.B."/>
            <person name="Reski R."/>
            <person name="Grigoriev I."/>
            <person name="Quatrano R.S."/>
            <person name="Boore J.L."/>
        </authorList>
    </citation>
    <scope>NUCLEOTIDE SEQUENCE [LARGE SCALE GENOMIC DNA]</scope>
    <source>
        <strain evidence="2 3">cv. Gransden 2004</strain>
    </source>
</reference>
<reference evidence="1 3" key="2">
    <citation type="journal article" date="2018" name="Plant J.">
        <title>The Physcomitrella patens chromosome-scale assembly reveals moss genome structure and evolution.</title>
        <authorList>
            <person name="Lang D."/>
            <person name="Ullrich K.K."/>
            <person name="Murat F."/>
            <person name="Fuchs J."/>
            <person name="Jenkins J."/>
            <person name="Haas F.B."/>
            <person name="Piednoel M."/>
            <person name="Gundlach H."/>
            <person name="Van Bel M."/>
            <person name="Meyberg R."/>
            <person name="Vives C."/>
            <person name="Morata J."/>
            <person name="Symeonidi A."/>
            <person name="Hiss M."/>
            <person name="Muchero W."/>
            <person name="Kamisugi Y."/>
            <person name="Saleh O."/>
            <person name="Blanc G."/>
            <person name="Decker E.L."/>
            <person name="van Gessel N."/>
            <person name="Grimwood J."/>
            <person name="Hayes R.D."/>
            <person name="Graham S.W."/>
            <person name="Gunter L.E."/>
            <person name="McDaniel S.F."/>
            <person name="Hoernstein S.N.W."/>
            <person name="Larsson A."/>
            <person name="Li F.W."/>
            <person name="Perroud P.F."/>
            <person name="Phillips J."/>
            <person name="Ranjan P."/>
            <person name="Rokshar D.S."/>
            <person name="Rothfels C.J."/>
            <person name="Schneider L."/>
            <person name="Shu S."/>
            <person name="Stevenson D.W."/>
            <person name="Thummler F."/>
            <person name="Tillich M."/>
            <person name="Villarreal Aguilar J.C."/>
            <person name="Widiez T."/>
            <person name="Wong G.K."/>
            <person name="Wymore A."/>
            <person name="Zhang Y."/>
            <person name="Zimmer A.D."/>
            <person name="Quatrano R.S."/>
            <person name="Mayer K.F.X."/>
            <person name="Goodstein D."/>
            <person name="Casacuberta J.M."/>
            <person name="Vandepoele K."/>
            <person name="Reski R."/>
            <person name="Cuming A.C."/>
            <person name="Tuskan G.A."/>
            <person name="Maumus F."/>
            <person name="Salse J."/>
            <person name="Schmutz J."/>
            <person name="Rensing S.A."/>
        </authorList>
    </citation>
    <scope>NUCLEOTIDE SEQUENCE [LARGE SCALE GENOMIC DNA]</scope>
    <source>
        <strain evidence="2 3">cv. Gransden 2004</strain>
    </source>
</reference>
<organism evidence="1">
    <name type="scientific">Physcomitrium patens</name>
    <name type="common">Spreading-leaved earth moss</name>
    <name type="synonym">Physcomitrella patens</name>
    <dbReference type="NCBI Taxonomy" id="3218"/>
    <lineage>
        <taxon>Eukaryota</taxon>
        <taxon>Viridiplantae</taxon>
        <taxon>Streptophyta</taxon>
        <taxon>Embryophyta</taxon>
        <taxon>Bryophyta</taxon>
        <taxon>Bryophytina</taxon>
        <taxon>Bryopsida</taxon>
        <taxon>Funariidae</taxon>
        <taxon>Funariales</taxon>
        <taxon>Funariaceae</taxon>
        <taxon>Physcomitrium</taxon>
    </lineage>
</organism>
<sequence>MFPATSVILETYVNPQNFDCFTHIKRVITVTLRLLPTKPVLAFPSNRIQRLCS</sequence>
<keyword evidence="3" id="KW-1185">Reference proteome</keyword>
<evidence type="ECO:0000313" key="1">
    <source>
        <dbReference type="EMBL" id="PNR43594.1"/>
    </source>
</evidence>
<proteinExistence type="predicted"/>
<gene>
    <name evidence="1" type="ORF">PHYPA_015975</name>
</gene>
<evidence type="ECO:0000313" key="3">
    <source>
        <dbReference type="Proteomes" id="UP000006727"/>
    </source>
</evidence>
<dbReference type="EMBL" id="ABEU02000012">
    <property type="protein sequence ID" value="PNR43594.1"/>
    <property type="molecule type" value="Genomic_DNA"/>
</dbReference>
<accession>A0A2K1JPX5</accession>
<reference evidence="2" key="3">
    <citation type="submission" date="2020-12" db="UniProtKB">
        <authorList>
            <consortium name="EnsemblPlants"/>
        </authorList>
    </citation>
    <scope>IDENTIFICATION</scope>
</reference>